<keyword evidence="1" id="KW-0472">Membrane</keyword>
<dbReference type="KEGG" id="chih:GWR21_04000"/>
<dbReference type="RefSeq" id="WP_162330498.1">
    <property type="nucleotide sequence ID" value="NZ_CP048113.1"/>
</dbReference>
<organism evidence="2 3">
    <name type="scientific">Chitinophaga agri</name>
    <dbReference type="NCBI Taxonomy" id="2703787"/>
    <lineage>
        <taxon>Bacteria</taxon>
        <taxon>Pseudomonadati</taxon>
        <taxon>Bacteroidota</taxon>
        <taxon>Chitinophagia</taxon>
        <taxon>Chitinophagales</taxon>
        <taxon>Chitinophagaceae</taxon>
        <taxon>Chitinophaga</taxon>
    </lineage>
</organism>
<keyword evidence="1" id="KW-1133">Transmembrane helix</keyword>
<reference evidence="2 3" key="1">
    <citation type="submission" date="2020-01" db="EMBL/GenBank/DDBJ databases">
        <title>Complete genome sequence of Chitinophaga sp. H33E-04 isolated from quinoa roots.</title>
        <authorList>
            <person name="Weon H.-Y."/>
            <person name="Lee S.A."/>
        </authorList>
    </citation>
    <scope>NUCLEOTIDE SEQUENCE [LARGE SCALE GENOMIC DNA]</scope>
    <source>
        <strain evidence="2 3">H33E-04</strain>
    </source>
</reference>
<dbReference type="AlphaFoldDB" id="A0A6B9ZCF1"/>
<keyword evidence="1" id="KW-0812">Transmembrane</keyword>
<feature type="transmembrane region" description="Helical" evidence="1">
    <location>
        <begin position="9"/>
        <end position="28"/>
    </location>
</feature>
<gene>
    <name evidence="2" type="ORF">GWR21_04000</name>
</gene>
<dbReference type="EMBL" id="CP048113">
    <property type="protein sequence ID" value="QHS58795.1"/>
    <property type="molecule type" value="Genomic_DNA"/>
</dbReference>
<name>A0A6B9ZCF1_9BACT</name>
<accession>A0A6B9ZCF1</accession>
<feature type="transmembrane region" description="Helical" evidence="1">
    <location>
        <begin position="106"/>
        <end position="125"/>
    </location>
</feature>
<protein>
    <submittedName>
        <fullName evidence="2">Uncharacterized protein</fullName>
    </submittedName>
</protein>
<sequence length="134" mass="14984">MRKLLLKNLLLTLLFSFLSAGFIFSMYYSASEPGFEAGQVLFIILIIAEIFGHLLLFLSALPVLALAKPVNFANKSTRIVYYFGGPAALTILLILLIATSDGFSEMLLMMVPHVTFLSIHTTFYYRLVKAQQEV</sequence>
<dbReference type="Proteomes" id="UP000476411">
    <property type="component" value="Chromosome"/>
</dbReference>
<feature type="transmembrane region" description="Helical" evidence="1">
    <location>
        <begin position="79"/>
        <end position="100"/>
    </location>
</feature>
<feature type="transmembrane region" description="Helical" evidence="1">
    <location>
        <begin position="40"/>
        <end position="67"/>
    </location>
</feature>
<evidence type="ECO:0000256" key="1">
    <source>
        <dbReference type="SAM" id="Phobius"/>
    </source>
</evidence>
<proteinExistence type="predicted"/>
<keyword evidence="3" id="KW-1185">Reference proteome</keyword>
<evidence type="ECO:0000313" key="3">
    <source>
        <dbReference type="Proteomes" id="UP000476411"/>
    </source>
</evidence>
<evidence type="ECO:0000313" key="2">
    <source>
        <dbReference type="EMBL" id="QHS58795.1"/>
    </source>
</evidence>